<dbReference type="Proteomes" id="UP000000437">
    <property type="component" value="Chromosome 15"/>
</dbReference>
<accession>A0AC58HAJ2</accession>
<evidence type="ECO:0000313" key="2">
    <source>
        <dbReference type="RefSeq" id="XP_073779009.1"/>
    </source>
</evidence>
<reference evidence="2" key="1">
    <citation type="submission" date="2025-08" db="UniProtKB">
        <authorList>
            <consortium name="RefSeq"/>
        </authorList>
    </citation>
    <scope>IDENTIFICATION</scope>
    <source>
        <strain evidence="2">Tuebingen</strain>
        <tissue evidence="2">Fibroblasts and whole tissue</tissue>
    </source>
</reference>
<evidence type="ECO:0000313" key="1">
    <source>
        <dbReference type="Proteomes" id="UP000000437"/>
    </source>
</evidence>
<organism evidence="1 2">
    <name type="scientific">Danio rerio</name>
    <name type="common">Zebrafish</name>
    <name type="synonym">Brachydanio rerio</name>
    <dbReference type="NCBI Taxonomy" id="7955"/>
    <lineage>
        <taxon>Eukaryota</taxon>
        <taxon>Metazoa</taxon>
        <taxon>Chordata</taxon>
        <taxon>Craniata</taxon>
        <taxon>Vertebrata</taxon>
        <taxon>Euteleostomi</taxon>
        <taxon>Actinopterygii</taxon>
        <taxon>Neopterygii</taxon>
        <taxon>Teleostei</taxon>
        <taxon>Ostariophysi</taxon>
        <taxon>Cypriniformes</taxon>
        <taxon>Danionidae</taxon>
        <taxon>Danioninae</taxon>
        <taxon>Danio</taxon>
    </lineage>
</organism>
<sequence>MMDVNRSAFKGLLWCVFFTSGLCMSVWSPAEVSVVSGSAVSLSCSFSSSSRVTSLMSVDWKFKPQSGGPAKLFFHFSSVAYPVEDERFRGRVKWTGSPSGGDASIQLLNATQNDNGTFSCSVRNPPDIQGNTAQTVLTVTPKRVSLTLTDVGVLLVCVVGPSAVVTLLLLSRICCCSEGPPALQHHSPIEVIAGEEYFYTQTQHKHSASCCYFKDSEYDEDEYMTDKLHEHTITESQC</sequence>
<gene>
    <name evidence="2" type="primary">mpzl3</name>
    <name evidence="2" type="synonym">hm:zeh0677</name>
    <name evidence="2" type="synonym">wu:fi33f03</name>
    <name evidence="2" type="synonym">zgc:85923</name>
</gene>
<proteinExistence type="predicted"/>
<dbReference type="RefSeq" id="XP_073779009.1">
    <property type="nucleotide sequence ID" value="XM_073922908.1"/>
</dbReference>
<name>A0AC58HAJ2_DANRE</name>
<protein>
    <submittedName>
        <fullName evidence="2">Myelin protein zero-like protein 3 isoform X1</fullName>
    </submittedName>
</protein>
<keyword evidence="1" id="KW-1185">Reference proteome</keyword>